<keyword evidence="2 4" id="KW-0238">DNA-binding</keyword>
<proteinExistence type="predicted"/>
<feature type="DNA-binding region" description="H-T-H motif" evidence="4">
    <location>
        <begin position="28"/>
        <end position="47"/>
    </location>
</feature>
<evidence type="ECO:0000313" key="7">
    <source>
        <dbReference type="Proteomes" id="UP000537204"/>
    </source>
</evidence>
<dbReference type="AlphaFoldDB" id="A0A7W8ZNJ9"/>
<organism evidence="6 7">
    <name type="scientific">Pedobacter cryoconitis</name>
    <dbReference type="NCBI Taxonomy" id="188932"/>
    <lineage>
        <taxon>Bacteria</taxon>
        <taxon>Pseudomonadati</taxon>
        <taxon>Bacteroidota</taxon>
        <taxon>Sphingobacteriia</taxon>
        <taxon>Sphingobacteriales</taxon>
        <taxon>Sphingobacteriaceae</taxon>
        <taxon>Pedobacter</taxon>
    </lineage>
</organism>
<evidence type="ECO:0000256" key="3">
    <source>
        <dbReference type="ARBA" id="ARBA00023163"/>
    </source>
</evidence>
<dbReference type="EMBL" id="JACHCE010000005">
    <property type="protein sequence ID" value="MBB5637309.1"/>
    <property type="molecule type" value="Genomic_DNA"/>
</dbReference>
<evidence type="ECO:0000259" key="5">
    <source>
        <dbReference type="PROSITE" id="PS50977"/>
    </source>
</evidence>
<accession>A0A7W8ZNJ9</accession>
<dbReference type="Gene3D" id="1.10.357.10">
    <property type="entry name" value="Tetracycline Repressor, domain 2"/>
    <property type="match status" value="1"/>
</dbReference>
<dbReference type="InterPro" id="IPR011075">
    <property type="entry name" value="TetR_C"/>
</dbReference>
<dbReference type="InterPro" id="IPR001647">
    <property type="entry name" value="HTH_TetR"/>
</dbReference>
<dbReference type="PANTHER" id="PTHR47506">
    <property type="entry name" value="TRANSCRIPTIONAL REGULATORY PROTEIN"/>
    <property type="match status" value="1"/>
</dbReference>
<dbReference type="SUPFAM" id="SSF46689">
    <property type="entry name" value="Homeodomain-like"/>
    <property type="match status" value="1"/>
</dbReference>
<evidence type="ECO:0000313" key="6">
    <source>
        <dbReference type="EMBL" id="MBB5637309.1"/>
    </source>
</evidence>
<dbReference type="PRINTS" id="PR00455">
    <property type="entry name" value="HTHTETR"/>
</dbReference>
<dbReference type="PANTHER" id="PTHR47506:SF1">
    <property type="entry name" value="HTH-TYPE TRANSCRIPTIONAL REGULATOR YJDC"/>
    <property type="match status" value="1"/>
</dbReference>
<dbReference type="Proteomes" id="UP000537204">
    <property type="component" value="Unassembled WGS sequence"/>
</dbReference>
<keyword evidence="3" id="KW-0804">Transcription</keyword>
<dbReference type="SUPFAM" id="SSF48498">
    <property type="entry name" value="Tetracyclin repressor-like, C-terminal domain"/>
    <property type="match status" value="1"/>
</dbReference>
<evidence type="ECO:0000256" key="1">
    <source>
        <dbReference type="ARBA" id="ARBA00023015"/>
    </source>
</evidence>
<dbReference type="GO" id="GO:0003677">
    <property type="term" value="F:DNA binding"/>
    <property type="evidence" value="ECO:0007669"/>
    <property type="project" value="UniProtKB-UniRule"/>
</dbReference>
<sequence length="195" mass="22239">MKKAEQTRFNILQKSFELIYIKGYQSTSIDDILSSMEVTKGAFFYHFKNKEDMGLALITDFLYPRMKDFLIDPLNSVSDPIKGIYQMTANLLKDTVHFDVKYGCPAVNLIEEMSPLNTAFHKQLKDMTMEWANAIEKCLTRGKENGKVNQTINPADAANYIVSGYAGARNMGKILGTAFYQTYLRQFKIYLHGLS</sequence>
<protein>
    <submittedName>
        <fullName evidence="6">AcrR family transcriptional regulator</fullName>
    </submittedName>
</protein>
<dbReference type="Pfam" id="PF16925">
    <property type="entry name" value="TetR_C_13"/>
    <property type="match status" value="1"/>
</dbReference>
<reference evidence="6 7" key="1">
    <citation type="submission" date="2020-08" db="EMBL/GenBank/DDBJ databases">
        <title>Genomic Encyclopedia of Type Strains, Phase IV (KMG-V): Genome sequencing to study the core and pangenomes of soil and plant-associated prokaryotes.</title>
        <authorList>
            <person name="Whitman W."/>
        </authorList>
    </citation>
    <scope>NUCLEOTIDE SEQUENCE [LARGE SCALE GENOMIC DNA]</scope>
    <source>
        <strain evidence="6 7">S3M1</strain>
    </source>
</reference>
<dbReference type="RefSeq" id="WP_183883197.1">
    <property type="nucleotide sequence ID" value="NZ_JACHCE010000005.1"/>
</dbReference>
<dbReference type="PROSITE" id="PS50977">
    <property type="entry name" value="HTH_TETR_2"/>
    <property type="match status" value="1"/>
</dbReference>
<dbReference type="InterPro" id="IPR009057">
    <property type="entry name" value="Homeodomain-like_sf"/>
</dbReference>
<comment type="caution">
    <text evidence="6">The sequence shown here is derived from an EMBL/GenBank/DDBJ whole genome shotgun (WGS) entry which is preliminary data.</text>
</comment>
<dbReference type="InterPro" id="IPR023772">
    <property type="entry name" value="DNA-bd_HTH_TetR-type_CS"/>
</dbReference>
<keyword evidence="1" id="KW-0805">Transcription regulation</keyword>
<feature type="domain" description="HTH tetR-type" evidence="5">
    <location>
        <begin position="5"/>
        <end position="65"/>
    </location>
</feature>
<evidence type="ECO:0000256" key="4">
    <source>
        <dbReference type="PROSITE-ProRule" id="PRU00335"/>
    </source>
</evidence>
<evidence type="ECO:0000256" key="2">
    <source>
        <dbReference type="ARBA" id="ARBA00023125"/>
    </source>
</evidence>
<dbReference type="PROSITE" id="PS01081">
    <property type="entry name" value="HTH_TETR_1"/>
    <property type="match status" value="1"/>
</dbReference>
<gene>
    <name evidence="6" type="ORF">HDE68_003224</name>
</gene>
<dbReference type="InterPro" id="IPR036271">
    <property type="entry name" value="Tet_transcr_reg_TetR-rel_C_sf"/>
</dbReference>
<dbReference type="Pfam" id="PF00440">
    <property type="entry name" value="TetR_N"/>
    <property type="match status" value="1"/>
</dbReference>
<name>A0A7W8ZNJ9_9SPHI</name>